<evidence type="ECO:0000313" key="3">
    <source>
        <dbReference type="Proteomes" id="UP000077667"/>
    </source>
</evidence>
<gene>
    <name evidence="2" type="ORF">A8C56_09890</name>
</gene>
<sequence length="86" mass="9663">MKKTIILIALFYVIAFLIVFAFAKLSPDGDGNDLGMGSMAVIFFMVLIALLAVINFIKGITMSKNFFIVALIHTVILVFVYYFIYQ</sequence>
<dbReference type="AlphaFoldDB" id="A0A1A9I826"/>
<proteinExistence type="predicted"/>
<evidence type="ECO:0000313" key="2">
    <source>
        <dbReference type="EMBL" id="ANH83828.1"/>
    </source>
</evidence>
<feature type="transmembrane region" description="Helical" evidence="1">
    <location>
        <begin position="35"/>
        <end position="54"/>
    </location>
</feature>
<name>A0A1A9I826_9BACT</name>
<protein>
    <submittedName>
        <fullName evidence="2">Uncharacterized protein</fullName>
    </submittedName>
</protein>
<feature type="transmembrane region" description="Helical" evidence="1">
    <location>
        <begin position="5"/>
        <end position="23"/>
    </location>
</feature>
<feature type="transmembrane region" description="Helical" evidence="1">
    <location>
        <begin position="66"/>
        <end position="84"/>
    </location>
</feature>
<dbReference type="Proteomes" id="UP000077667">
    <property type="component" value="Chromosome"/>
</dbReference>
<accession>A0A1A9I826</accession>
<dbReference type="KEGG" id="nia:A8C56_09890"/>
<keyword evidence="3" id="KW-1185">Reference proteome</keyword>
<organism evidence="2 3">
    <name type="scientific">Niabella ginsenosidivorans</name>
    <dbReference type="NCBI Taxonomy" id="1176587"/>
    <lineage>
        <taxon>Bacteria</taxon>
        <taxon>Pseudomonadati</taxon>
        <taxon>Bacteroidota</taxon>
        <taxon>Chitinophagia</taxon>
        <taxon>Chitinophagales</taxon>
        <taxon>Chitinophagaceae</taxon>
        <taxon>Niabella</taxon>
    </lineage>
</organism>
<keyword evidence="1" id="KW-0812">Transmembrane</keyword>
<dbReference type="OrthoDB" id="9964184at2"/>
<keyword evidence="1" id="KW-0472">Membrane</keyword>
<reference evidence="2 3" key="1">
    <citation type="submission" date="2016-05" db="EMBL/GenBank/DDBJ databases">
        <title>Niabella ginsenosidivorans BS26 whole genome sequencing.</title>
        <authorList>
            <person name="Im W.T."/>
            <person name="Siddiqi M.Z."/>
        </authorList>
    </citation>
    <scope>NUCLEOTIDE SEQUENCE [LARGE SCALE GENOMIC DNA]</scope>
    <source>
        <strain evidence="2 3">BS26</strain>
    </source>
</reference>
<dbReference type="EMBL" id="CP015772">
    <property type="protein sequence ID" value="ANH83828.1"/>
    <property type="molecule type" value="Genomic_DNA"/>
</dbReference>
<keyword evidence="1" id="KW-1133">Transmembrane helix</keyword>
<dbReference type="RefSeq" id="WP_067761839.1">
    <property type="nucleotide sequence ID" value="NZ_CP015772.1"/>
</dbReference>
<evidence type="ECO:0000256" key="1">
    <source>
        <dbReference type="SAM" id="Phobius"/>
    </source>
</evidence>